<evidence type="ECO:0000313" key="1">
    <source>
        <dbReference type="EMBL" id="WVY90414.1"/>
    </source>
</evidence>
<evidence type="ECO:0000313" key="2">
    <source>
        <dbReference type="Proteomes" id="UP001374535"/>
    </source>
</evidence>
<protein>
    <submittedName>
        <fullName evidence="1">Uncharacterized protein</fullName>
    </submittedName>
</protein>
<organism evidence="1 2">
    <name type="scientific">Vigna mungo</name>
    <name type="common">Black gram</name>
    <name type="synonym">Phaseolus mungo</name>
    <dbReference type="NCBI Taxonomy" id="3915"/>
    <lineage>
        <taxon>Eukaryota</taxon>
        <taxon>Viridiplantae</taxon>
        <taxon>Streptophyta</taxon>
        <taxon>Embryophyta</taxon>
        <taxon>Tracheophyta</taxon>
        <taxon>Spermatophyta</taxon>
        <taxon>Magnoliopsida</taxon>
        <taxon>eudicotyledons</taxon>
        <taxon>Gunneridae</taxon>
        <taxon>Pentapetalae</taxon>
        <taxon>rosids</taxon>
        <taxon>fabids</taxon>
        <taxon>Fabales</taxon>
        <taxon>Fabaceae</taxon>
        <taxon>Papilionoideae</taxon>
        <taxon>50 kb inversion clade</taxon>
        <taxon>NPAAA clade</taxon>
        <taxon>indigoferoid/millettioid clade</taxon>
        <taxon>Phaseoleae</taxon>
        <taxon>Vigna</taxon>
    </lineage>
</organism>
<dbReference type="Proteomes" id="UP001374535">
    <property type="component" value="Chromosome 11"/>
</dbReference>
<proteinExistence type="predicted"/>
<reference evidence="1 2" key="1">
    <citation type="journal article" date="2023" name="Life. Sci Alliance">
        <title>Evolutionary insights into 3D genome organization and epigenetic landscape of Vigna mungo.</title>
        <authorList>
            <person name="Junaid A."/>
            <person name="Singh B."/>
            <person name="Bhatia S."/>
        </authorList>
    </citation>
    <scope>NUCLEOTIDE SEQUENCE [LARGE SCALE GENOMIC DNA]</scope>
    <source>
        <strain evidence="1">Urdbean</strain>
    </source>
</reference>
<gene>
    <name evidence="1" type="ORF">V8G54_035928</name>
</gene>
<sequence>MLSYGNNNHDIEEVTKNEVCGNRNQNNVVVGSKMCNKCGIISIRKNTQIRKGLKLLWPMVAAGSKEVVATTTVVIYVWETKVISHGQRVTNQQMKKKLVHVENQDK</sequence>
<dbReference type="EMBL" id="CP144690">
    <property type="protein sequence ID" value="WVY90414.1"/>
    <property type="molecule type" value="Genomic_DNA"/>
</dbReference>
<dbReference type="AlphaFoldDB" id="A0AAQ3MFU2"/>
<accession>A0AAQ3MFU2</accession>
<name>A0AAQ3MFU2_VIGMU</name>
<keyword evidence="2" id="KW-1185">Reference proteome</keyword>